<protein>
    <submittedName>
        <fullName evidence="2">Uncharacterized protein</fullName>
    </submittedName>
</protein>
<feature type="region of interest" description="Disordered" evidence="1">
    <location>
        <begin position="1"/>
        <end position="30"/>
    </location>
</feature>
<proteinExistence type="predicted"/>
<dbReference type="Proteomes" id="UP001232148">
    <property type="component" value="Unassembled WGS sequence"/>
</dbReference>
<name>A0AAD9HFG8_9PEZI</name>
<sequence length="375" mass="38803">MTATRRDAAQRHATRPPIPSPPHRDRPTGGLIVRRPHAAIVLSQREDYTASYMRAPCDLGPSSTLAVVWLASFIRKSSPGPASGLIGAVNAIAAPASSPSTKCNADNCLRQVRASAFPTRSGTADCRAFQTVTSTVVTTTTVAAAAAKVKRAVVDPNNIAIITTQLAKRAAPTIPAYASGCSNSAQYASACSCAGVTASTKTVTSTVTSTSKPAGPCPTGTYAIQQQGSADSNMNYGVLVQDFFTPDTSFMISLIQAVDLAGASKFDFVADSANPTLCRLRSVTTLSAISIVIDTSGKFVNSHYLRVSDPAAVAADGLSANPVYCIKGAANQLQCTAVDSAGVAAPQTTLFNDDGYLRIGTADHASSQYYVLIAA</sequence>
<keyword evidence="3" id="KW-1185">Reference proteome</keyword>
<reference evidence="2" key="1">
    <citation type="submission" date="2021-06" db="EMBL/GenBank/DDBJ databases">
        <title>Comparative genomics, transcriptomics and evolutionary studies reveal genomic signatures of adaptation to plant cell wall in hemibiotrophic fungi.</title>
        <authorList>
            <consortium name="DOE Joint Genome Institute"/>
            <person name="Baroncelli R."/>
            <person name="Diaz J.F."/>
            <person name="Benocci T."/>
            <person name="Peng M."/>
            <person name="Battaglia E."/>
            <person name="Haridas S."/>
            <person name="Andreopoulos W."/>
            <person name="Labutti K."/>
            <person name="Pangilinan J."/>
            <person name="Floch G.L."/>
            <person name="Makela M.R."/>
            <person name="Henrissat B."/>
            <person name="Grigoriev I.V."/>
            <person name="Crouch J.A."/>
            <person name="De Vries R.P."/>
            <person name="Sukno S.A."/>
            <person name="Thon M.R."/>
        </authorList>
    </citation>
    <scope>NUCLEOTIDE SEQUENCE</scope>
    <source>
        <strain evidence="2">MAFF235873</strain>
    </source>
</reference>
<dbReference type="EMBL" id="MU842883">
    <property type="protein sequence ID" value="KAK2028156.1"/>
    <property type="molecule type" value="Genomic_DNA"/>
</dbReference>
<evidence type="ECO:0000313" key="3">
    <source>
        <dbReference type="Proteomes" id="UP001232148"/>
    </source>
</evidence>
<evidence type="ECO:0000256" key="1">
    <source>
        <dbReference type="SAM" id="MobiDB-lite"/>
    </source>
</evidence>
<evidence type="ECO:0000313" key="2">
    <source>
        <dbReference type="EMBL" id="KAK2028156.1"/>
    </source>
</evidence>
<dbReference type="AlphaFoldDB" id="A0AAD9HFG8"/>
<organism evidence="2 3">
    <name type="scientific">Colletotrichum zoysiae</name>
    <dbReference type="NCBI Taxonomy" id="1216348"/>
    <lineage>
        <taxon>Eukaryota</taxon>
        <taxon>Fungi</taxon>
        <taxon>Dikarya</taxon>
        <taxon>Ascomycota</taxon>
        <taxon>Pezizomycotina</taxon>
        <taxon>Sordariomycetes</taxon>
        <taxon>Hypocreomycetidae</taxon>
        <taxon>Glomerellales</taxon>
        <taxon>Glomerellaceae</taxon>
        <taxon>Colletotrichum</taxon>
        <taxon>Colletotrichum graminicola species complex</taxon>
    </lineage>
</organism>
<comment type="caution">
    <text evidence="2">The sequence shown here is derived from an EMBL/GenBank/DDBJ whole genome shotgun (WGS) entry which is preliminary data.</text>
</comment>
<gene>
    <name evidence="2" type="ORF">LX32DRAFT_683398</name>
</gene>
<feature type="compositionally biased region" description="Basic and acidic residues" evidence="1">
    <location>
        <begin position="1"/>
        <end position="10"/>
    </location>
</feature>
<accession>A0AAD9HFG8</accession>